<evidence type="ECO:0000313" key="3">
    <source>
        <dbReference type="Proteomes" id="UP000001075"/>
    </source>
</evidence>
<dbReference type="AlphaFoldDB" id="G3IPR6"/>
<accession>G3IPR6</accession>
<gene>
    <name evidence="2" type="ORF">I79_025987</name>
</gene>
<proteinExistence type="predicted"/>
<evidence type="ECO:0000256" key="1">
    <source>
        <dbReference type="SAM" id="MobiDB-lite"/>
    </source>
</evidence>
<sequence>MQTCNQLLELKENTSYKYAKHHPIILSCLSQGSSVFNLLSTCMLFSGQTFGSTSLQKPRLEHSPTKPNTFTRQHTQMSDIHKRGMPL</sequence>
<organism evidence="2 3">
    <name type="scientific">Cricetulus griseus</name>
    <name type="common">Chinese hamster</name>
    <name type="synonym">Cricetulus barabensis griseus</name>
    <dbReference type="NCBI Taxonomy" id="10029"/>
    <lineage>
        <taxon>Eukaryota</taxon>
        <taxon>Metazoa</taxon>
        <taxon>Chordata</taxon>
        <taxon>Craniata</taxon>
        <taxon>Vertebrata</taxon>
        <taxon>Euteleostomi</taxon>
        <taxon>Mammalia</taxon>
        <taxon>Eutheria</taxon>
        <taxon>Euarchontoglires</taxon>
        <taxon>Glires</taxon>
        <taxon>Rodentia</taxon>
        <taxon>Myomorpha</taxon>
        <taxon>Muroidea</taxon>
        <taxon>Cricetidae</taxon>
        <taxon>Cricetinae</taxon>
        <taxon>Cricetulus</taxon>
    </lineage>
</organism>
<feature type="compositionally biased region" description="Polar residues" evidence="1">
    <location>
        <begin position="65"/>
        <end position="78"/>
    </location>
</feature>
<dbReference type="InParanoid" id="G3IPR6"/>
<dbReference type="Proteomes" id="UP000001075">
    <property type="component" value="Unassembled WGS sequence"/>
</dbReference>
<dbReference type="EMBL" id="JH013985">
    <property type="protein sequence ID" value="EGV91355.1"/>
    <property type="molecule type" value="Genomic_DNA"/>
</dbReference>
<reference evidence="3" key="1">
    <citation type="journal article" date="2011" name="Nat. Biotechnol.">
        <title>The genomic sequence of the Chinese hamster ovary (CHO)-K1 cell line.</title>
        <authorList>
            <person name="Xu X."/>
            <person name="Nagarajan H."/>
            <person name="Lewis N.E."/>
            <person name="Pan S."/>
            <person name="Cai Z."/>
            <person name="Liu X."/>
            <person name="Chen W."/>
            <person name="Xie M."/>
            <person name="Wang W."/>
            <person name="Hammond S."/>
            <person name="Andersen M.R."/>
            <person name="Neff N."/>
            <person name="Passarelli B."/>
            <person name="Koh W."/>
            <person name="Fan H.C."/>
            <person name="Wang J."/>
            <person name="Gui Y."/>
            <person name="Lee K.H."/>
            <person name="Betenbaugh M.J."/>
            <person name="Quake S.R."/>
            <person name="Famili I."/>
            <person name="Palsson B.O."/>
            <person name="Wang J."/>
        </authorList>
    </citation>
    <scope>NUCLEOTIDE SEQUENCE [LARGE SCALE GENOMIC DNA]</scope>
    <source>
        <strain evidence="3">CHO K1 cell line</strain>
    </source>
</reference>
<protein>
    <submittedName>
        <fullName evidence="2">Uncharacterized protein</fullName>
    </submittedName>
</protein>
<feature type="region of interest" description="Disordered" evidence="1">
    <location>
        <begin position="55"/>
        <end position="87"/>
    </location>
</feature>
<evidence type="ECO:0000313" key="2">
    <source>
        <dbReference type="EMBL" id="EGV91355.1"/>
    </source>
</evidence>
<name>G3IPR6_CRIGR</name>